<dbReference type="Proteomes" id="UP000030744">
    <property type="component" value="Unassembled WGS sequence"/>
</dbReference>
<keyword evidence="3" id="KW-1185">Reference proteome</keyword>
<dbReference type="AlphaFoldDB" id="U6K8U8"/>
<accession>U6K8U8</accession>
<sequence>MAPLYKTAAAFCLVGLFGLQSKADEPAKYIFQVVDVKDELYLTTNLARNGKISVRTNTVEKDTNLVSTLKAKVQAEQTAESDTCATLIAGELKKVFYHSFTYTTDPNYAEIVQEALQAGLEEFGKTYPSDPSTWQGKRGSDKVNSVLHLLGANSTKIGCFIGNCIKKVESGRLAKTEPEEPTTSVLFCELTPTATEGEAAFR</sequence>
<dbReference type="RefSeq" id="XP_013355825.1">
    <property type="nucleotide sequence ID" value="XM_013500371.1"/>
</dbReference>
<dbReference type="VEuPathDB" id="ToxoDB:EMH_0081360"/>
<dbReference type="InterPro" id="IPR035940">
    <property type="entry name" value="CAP_sf"/>
</dbReference>
<evidence type="ECO:0008006" key="4">
    <source>
        <dbReference type="Google" id="ProtNLM"/>
    </source>
</evidence>
<organism evidence="2 3">
    <name type="scientific">Eimeria mitis</name>
    <dbReference type="NCBI Taxonomy" id="44415"/>
    <lineage>
        <taxon>Eukaryota</taxon>
        <taxon>Sar</taxon>
        <taxon>Alveolata</taxon>
        <taxon>Apicomplexa</taxon>
        <taxon>Conoidasida</taxon>
        <taxon>Coccidia</taxon>
        <taxon>Eucoccidiorida</taxon>
        <taxon>Eimeriorina</taxon>
        <taxon>Eimeriidae</taxon>
        <taxon>Eimeria</taxon>
    </lineage>
</organism>
<name>U6K8U8_9EIME</name>
<gene>
    <name evidence="2" type="ORF">EMH_0081360</name>
</gene>
<dbReference type="EMBL" id="HG685033">
    <property type="protein sequence ID" value="CDJ33261.1"/>
    <property type="molecule type" value="Genomic_DNA"/>
</dbReference>
<dbReference type="GeneID" id="25382540"/>
<feature type="signal peptide" evidence="1">
    <location>
        <begin position="1"/>
        <end position="23"/>
    </location>
</feature>
<dbReference type="OrthoDB" id="348012at2759"/>
<evidence type="ECO:0000256" key="1">
    <source>
        <dbReference type="SAM" id="SignalP"/>
    </source>
</evidence>
<reference evidence="2" key="1">
    <citation type="submission" date="2013-10" db="EMBL/GenBank/DDBJ databases">
        <title>Genomic analysis of the causative agents of coccidiosis in chickens.</title>
        <authorList>
            <person name="Reid A.J."/>
            <person name="Blake D."/>
            <person name="Billington K."/>
            <person name="Browne H."/>
            <person name="Dunn M."/>
            <person name="Hung S."/>
            <person name="Kawahara F."/>
            <person name="Miranda-Saavedra D."/>
            <person name="Mourier T."/>
            <person name="Nagra H."/>
            <person name="Otto T.D."/>
            <person name="Rawlings N."/>
            <person name="Sanchez A."/>
            <person name="Sanders M."/>
            <person name="Subramaniam C."/>
            <person name="Tay Y."/>
            <person name="Dear P."/>
            <person name="Doerig C."/>
            <person name="Gruber A."/>
            <person name="Parkinson J."/>
            <person name="Shirley M."/>
            <person name="Wan K.L."/>
            <person name="Berriman M."/>
            <person name="Tomley F."/>
            <person name="Pain A."/>
        </authorList>
    </citation>
    <scope>NUCLEOTIDE SEQUENCE [LARGE SCALE GENOMIC DNA]</scope>
    <source>
        <strain evidence="2">Houghton</strain>
    </source>
</reference>
<evidence type="ECO:0000313" key="2">
    <source>
        <dbReference type="EMBL" id="CDJ33261.1"/>
    </source>
</evidence>
<keyword evidence="1" id="KW-0732">Signal</keyword>
<proteinExistence type="predicted"/>
<feature type="chain" id="PRO_5004671329" description="SAG family member" evidence="1">
    <location>
        <begin position="24"/>
        <end position="202"/>
    </location>
</feature>
<protein>
    <recommendedName>
        <fullName evidence="4">SAG family member</fullName>
    </recommendedName>
</protein>
<reference evidence="2" key="2">
    <citation type="submission" date="2013-10" db="EMBL/GenBank/DDBJ databases">
        <authorList>
            <person name="Aslett M."/>
        </authorList>
    </citation>
    <scope>NUCLEOTIDE SEQUENCE [LARGE SCALE GENOMIC DNA]</scope>
    <source>
        <strain evidence="2">Houghton</strain>
    </source>
</reference>
<dbReference type="Gene3D" id="3.40.33.10">
    <property type="entry name" value="CAP"/>
    <property type="match status" value="1"/>
</dbReference>
<evidence type="ECO:0000313" key="3">
    <source>
        <dbReference type="Proteomes" id="UP000030744"/>
    </source>
</evidence>